<comment type="caution">
    <text evidence="2">The sequence shown here is derived from an EMBL/GenBank/DDBJ whole genome shotgun (WGS) entry which is preliminary data.</text>
</comment>
<evidence type="ECO:0000313" key="2">
    <source>
        <dbReference type="EMBL" id="KAF7567174.1"/>
    </source>
</evidence>
<dbReference type="AlphaFoldDB" id="A0A834VLJ4"/>
<dbReference type="Proteomes" id="UP000245464">
    <property type="component" value="Chromosome 8"/>
</dbReference>
<proteinExistence type="predicted"/>
<dbReference type="RefSeq" id="XP_065960268.1">
    <property type="nucleotide sequence ID" value="XM_066109346.1"/>
</dbReference>
<dbReference type="KEGG" id="ptrr:90957694"/>
<gene>
    <name evidence="2" type="ORF">PtrM4_137650</name>
</gene>
<name>A0A834VLJ4_9PLEO</name>
<organism evidence="2 3">
    <name type="scientific">Pyrenophora tritici-repentis</name>
    <dbReference type="NCBI Taxonomy" id="45151"/>
    <lineage>
        <taxon>Eukaryota</taxon>
        <taxon>Fungi</taxon>
        <taxon>Dikarya</taxon>
        <taxon>Ascomycota</taxon>
        <taxon>Pezizomycotina</taxon>
        <taxon>Dothideomycetes</taxon>
        <taxon>Pleosporomycetidae</taxon>
        <taxon>Pleosporales</taxon>
        <taxon>Pleosporineae</taxon>
        <taxon>Pleosporaceae</taxon>
        <taxon>Pyrenophora</taxon>
    </lineage>
</organism>
<sequence length="123" mass="14324">MGRPFIKAGRAGWSYLEIEQFDMHNTQSIQDSRDLLRILKSDDQFKTKLDTSVFVGDKDQNLRKDVEWRTDYVGKTVNFWELAESDLPWKLSEGSQFNMNGPSEGIRTTRLEQVSQSLTRHPQ</sequence>
<dbReference type="GeneID" id="90957694"/>
<feature type="compositionally biased region" description="Polar residues" evidence="1">
    <location>
        <begin position="111"/>
        <end position="123"/>
    </location>
</feature>
<dbReference type="EMBL" id="NQIK02000008">
    <property type="protein sequence ID" value="KAF7567174.1"/>
    <property type="molecule type" value="Genomic_DNA"/>
</dbReference>
<evidence type="ECO:0000256" key="1">
    <source>
        <dbReference type="SAM" id="MobiDB-lite"/>
    </source>
</evidence>
<feature type="region of interest" description="Disordered" evidence="1">
    <location>
        <begin position="96"/>
        <end position="123"/>
    </location>
</feature>
<evidence type="ECO:0000313" key="3">
    <source>
        <dbReference type="Proteomes" id="UP000245464"/>
    </source>
</evidence>
<reference evidence="2" key="1">
    <citation type="journal article" date="2018" name="BMC Genomics">
        <title>Comparative genomics of the wheat fungal pathogen Pyrenophora tritici-repentis reveals chromosomal variations and genome plasticity.</title>
        <authorList>
            <person name="Moolhuijzen P."/>
            <person name="See P.T."/>
            <person name="Hane J.K."/>
            <person name="Shi G."/>
            <person name="Liu Z."/>
            <person name="Oliver R.P."/>
            <person name="Moffat C.S."/>
        </authorList>
    </citation>
    <scope>NUCLEOTIDE SEQUENCE [LARGE SCALE GENOMIC DNA]</scope>
    <source>
        <strain evidence="2">M4</strain>
    </source>
</reference>
<protein>
    <submittedName>
        <fullName evidence="2">Uncharacterized protein</fullName>
    </submittedName>
</protein>
<accession>A0A834VLJ4</accession>